<dbReference type="KEGG" id="bor:COCMIDRAFT_6505"/>
<evidence type="ECO:0000313" key="2">
    <source>
        <dbReference type="EMBL" id="EUC44184.1"/>
    </source>
</evidence>
<protein>
    <submittedName>
        <fullName evidence="2">Uncharacterized protein</fullName>
    </submittedName>
</protein>
<name>W6Z9H1_COCMI</name>
<evidence type="ECO:0000256" key="1">
    <source>
        <dbReference type="SAM" id="SignalP"/>
    </source>
</evidence>
<keyword evidence="3" id="KW-1185">Reference proteome</keyword>
<evidence type="ECO:0000313" key="3">
    <source>
        <dbReference type="Proteomes" id="UP000054032"/>
    </source>
</evidence>
<dbReference type="OrthoDB" id="3934411at2759"/>
<dbReference type="eggNOG" id="ENOG502TCAE">
    <property type="taxonomic scope" value="Eukaryota"/>
</dbReference>
<dbReference type="HOGENOM" id="CLU_134575_0_0_1"/>
<accession>W6Z9H1</accession>
<reference evidence="2 3" key="1">
    <citation type="journal article" date="2013" name="PLoS Genet.">
        <title>Comparative genome structure, secondary metabolite, and effector coding capacity across Cochliobolus pathogens.</title>
        <authorList>
            <person name="Condon B.J."/>
            <person name="Leng Y."/>
            <person name="Wu D."/>
            <person name="Bushley K.E."/>
            <person name="Ohm R.A."/>
            <person name="Otillar R."/>
            <person name="Martin J."/>
            <person name="Schackwitz W."/>
            <person name="Grimwood J."/>
            <person name="MohdZainudin N."/>
            <person name="Xue C."/>
            <person name="Wang R."/>
            <person name="Manning V.A."/>
            <person name="Dhillon B."/>
            <person name="Tu Z.J."/>
            <person name="Steffenson B.J."/>
            <person name="Salamov A."/>
            <person name="Sun H."/>
            <person name="Lowry S."/>
            <person name="LaButti K."/>
            <person name="Han J."/>
            <person name="Copeland A."/>
            <person name="Lindquist E."/>
            <person name="Barry K."/>
            <person name="Schmutz J."/>
            <person name="Baker S.E."/>
            <person name="Ciuffetti L.M."/>
            <person name="Grigoriev I.V."/>
            <person name="Zhong S."/>
            <person name="Turgeon B.G."/>
        </authorList>
    </citation>
    <scope>NUCLEOTIDE SEQUENCE [LARGE SCALE GENOMIC DNA]</scope>
    <source>
        <strain evidence="2 3">ATCC 44560</strain>
    </source>
</reference>
<dbReference type="AlphaFoldDB" id="W6Z9H1"/>
<gene>
    <name evidence="2" type="ORF">COCMIDRAFT_6505</name>
</gene>
<dbReference type="EMBL" id="KI964010">
    <property type="protein sequence ID" value="EUC44184.1"/>
    <property type="molecule type" value="Genomic_DNA"/>
</dbReference>
<dbReference type="GeneID" id="19124978"/>
<feature type="chain" id="PRO_5004887300" evidence="1">
    <location>
        <begin position="22"/>
        <end position="166"/>
    </location>
</feature>
<dbReference type="RefSeq" id="XP_007689305.1">
    <property type="nucleotide sequence ID" value="XM_007691115.1"/>
</dbReference>
<keyword evidence="1" id="KW-0732">Signal</keyword>
<proteinExistence type="predicted"/>
<organism evidence="2 3">
    <name type="scientific">Bipolaris oryzae ATCC 44560</name>
    <dbReference type="NCBI Taxonomy" id="930090"/>
    <lineage>
        <taxon>Eukaryota</taxon>
        <taxon>Fungi</taxon>
        <taxon>Dikarya</taxon>
        <taxon>Ascomycota</taxon>
        <taxon>Pezizomycotina</taxon>
        <taxon>Dothideomycetes</taxon>
        <taxon>Pleosporomycetidae</taxon>
        <taxon>Pleosporales</taxon>
        <taxon>Pleosporineae</taxon>
        <taxon>Pleosporaceae</taxon>
        <taxon>Bipolaris</taxon>
    </lineage>
</organism>
<dbReference type="Proteomes" id="UP000054032">
    <property type="component" value="Unassembled WGS sequence"/>
</dbReference>
<feature type="signal peptide" evidence="1">
    <location>
        <begin position="1"/>
        <end position="21"/>
    </location>
</feature>
<sequence length="166" mass="18342">MFHHAFKYLLSTLLMTSLASAAALPPSQALSPRQGSCLSALSAPNPVNTIGRLSFQWAIDQPARTQEAAQASWSPSNFVDFHMTVPTDILITQNVNVTVINRSSRSNAIILTNYQDTRTSTAPRAQVRVAVPAQTRGNGVRRLGRTETCLYLPRLDGTWYFQLEHD</sequence>